<dbReference type="Proteomes" id="UP000298138">
    <property type="component" value="Unassembled WGS sequence"/>
</dbReference>
<dbReference type="InterPro" id="IPR036322">
    <property type="entry name" value="WD40_repeat_dom_sf"/>
</dbReference>
<dbReference type="GO" id="GO:1990811">
    <property type="term" value="C:MWP complex"/>
    <property type="evidence" value="ECO:0007669"/>
    <property type="project" value="TreeGrafter"/>
</dbReference>
<proteinExistence type="predicted"/>
<dbReference type="AlphaFoldDB" id="A0A4S2MVS9"/>
<reference evidence="1 2" key="1">
    <citation type="submission" date="2019-04" db="EMBL/GenBank/DDBJ databases">
        <title>Comparative genomics and transcriptomics to analyze fruiting body development in filamentous ascomycetes.</title>
        <authorList>
            <consortium name="DOE Joint Genome Institute"/>
            <person name="Lutkenhaus R."/>
            <person name="Traeger S."/>
            <person name="Breuer J."/>
            <person name="Kuo A."/>
            <person name="Lipzen A."/>
            <person name="Pangilinan J."/>
            <person name="Dilworth D."/>
            <person name="Sandor L."/>
            <person name="Poggeler S."/>
            <person name="Barry K."/>
            <person name="Grigoriev I.V."/>
            <person name="Nowrousian M."/>
        </authorList>
    </citation>
    <scope>NUCLEOTIDE SEQUENCE [LARGE SCALE GENOMIC DNA]</scope>
    <source>
        <strain evidence="1 2">CBS 389.68</strain>
    </source>
</reference>
<dbReference type="InParanoid" id="A0A4S2MVS9"/>
<dbReference type="GO" id="GO:1990810">
    <property type="term" value="P:microtubule anchoring at mitotic spindle pole body"/>
    <property type="evidence" value="ECO:0007669"/>
    <property type="project" value="TreeGrafter"/>
</dbReference>
<keyword evidence="2" id="KW-1185">Reference proteome</keyword>
<dbReference type="PANTHER" id="PTHR16220">
    <property type="entry name" value="WD REPEAT PROTEIN 8-RELATED"/>
    <property type="match status" value="1"/>
</dbReference>
<sequence length="443" mass="50405">MAEVFSSICTCSPLLIDFTSIEWILSIPKWLTHSIYRPSAARNSFGCRVANRSCRKSRSYLSHQSSVDMMVTPSQLVFKRRSGIDNTEEKGTWKQRLLLADDETIEVLDVDDDEWSASFKHELESIKSVDFGSSCEEVIVFSHFHTLIVWNLKACNERIIELLIHTKFATKGYGYRPFTSDFAFLFRSSTQDRLSIHQNTTYTVSANFTHSTLDVERLKWSPCGRWLAMWESAACGYKVLVYTADGKLYQTYQKTQCDVLGVKTIEWRPVGDFLTVGGHDGKLCFLDNKTFSPVNESHSYVQVSGVKVWWESIMGTYKEVPQPTEIPTDVATTPGISVTYSHPDGTLVATRKDSMPETVWIWSLELLRPCAVLILRNPVKTMSWHPSIQDLVDEQLAPAVEWRPNVGNVGDTCNSIYFWCLSWEEPRAVQVSIGRSSGSVWQR</sequence>
<protein>
    <recommendedName>
        <fullName evidence="3">WD40 repeat-like protein</fullName>
    </recommendedName>
</protein>
<dbReference type="InterPro" id="IPR015943">
    <property type="entry name" value="WD40/YVTN_repeat-like_dom_sf"/>
</dbReference>
<dbReference type="EMBL" id="ML220123">
    <property type="protein sequence ID" value="TGZ80710.1"/>
    <property type="molecule type" value="Genomic_DNA"/>
</dbReference>
<dbReference type="Gene3D" id="2.130.10.10">
    <property type="entry name" value="YVTN repeat-like/Quinoprotein amine dehydrogenase"/>
    <property type="match status" value="2"/>
</dbReference>
<gene>
    <name evidence="1" type="ORF">EX30DRAFT_378581</name>
</gene>
<dbReference type="SUPFAM" id="SSF50978">
    <property type="entry name" value="WD40 repeat-like"/>
    <property type="match status" value="1"/>
</dbReference>
<dbReference type="OrthoDB" id="10257284at2759"/>
<dbReference type="PANTHER" id="PTHR16220:SF0">
    <property type="entry name" value="WD REPEAT-CONTAINING PROTEIN WRAP73"/>
    <property type="match status" value="1"/>
</dbReference>
<evidence type="ECO:0000313" key="1">
    <source>
        <dbReference type="EMBL" id="TGZ80710.1"/>
    </source>
</evidence>
<organism evidence="1 2">
    <name type="scientific">Ascodesmis nigricans</name>
    <dbReference type="NCBI Taxonomy" id="341454"/>
    <lineage>
        <taxon>Eukaryota</taxon>
        <taxon>Fungi</taxon>
        <taxon>Dikarya</taxon>
        <taxon>Ascomycota</taxon>
        <taxon>Pezizomycotina</taxon>
        <taxon>Pezizomycetes</taxon>
        <taxon>Pezizales</taxon>
        <taxon>Ascodesmidaceae</taxon>
        <taxon>Ascodesmis</taxon>
    </lineage>
</organism>
<dbReference type="GO" id="GO:0005815">
    <property type="term" value="C:microtubule organizing center"/>
    <property type="evidence" value="ECO:0007669"/>
    <property type="project" value="TreeGrafter"/>
</dbReference>
<accession>A0A4S2MVS9</accession>
<evidence type="ECO:0000313" key="2">
    <source>
        <dbReference type="Proteomes" id="UP000298138"/>
    </source>
</evidence>
<dbReference type="InterPro" id="IPR052778">
    <property type="entry name" value="Centrosome-WD_assoc"/>
</dbReference>
<evidence type="ECO:0008006" key="3">
    <source>
        <dbReference type="Google" id="ProtNLM"/>
    </source>
</evidence>
<name>A0A4S2MVS9_9PEZI</name>